<keyword evidence="3" id="KW-1185">Reference proteome</keyword>
<dbReference type="Proteomes" id="UP000295023">
    <property type="component" value="Unassembled WGS sequence"/>
</dbReference>
<evidence type="ECO:0000313" key="3">
    <source>
        <dbReference type="Proteomes" id="UP000295023"/>
    </source>
</evidence>
<accession>A0A4R4D3U8</accession>
<comment type="caution">
    <text evidence="2">The sequence shown here is derived from an EMBL/GenBank/DDBJ whole genome shotgun (WGS) entry which is preliminary data.</text>
</comment>
<gene>
    <name evidence="2" type="ORF">EXY23_26590</name>
</gene>
<dbReference type="AlphaFoldDB" id="A0A4R4D3U8"/>
<sequence length="100" mass="10954">MNDRPAKAGGEAKRRGRKPETPQQRLERLQREMEATRRAIADAERARLVTIGTAVLAEAEANPSVMEELRRILRARVTTKAGKEAVAALLVAQPAIKAAE</sequence>
<evidence type="ECO:0008006" key="4">
    <source>
        <dbReference type="Google" id="ProtNLM"/>
    </source>
</evidence>
<reference evidence="2 3" key="1">
    <citation type="submission" date="2019-03" db="EMBL/GenBank/DDBJ databases">
        <title>Paracraurococcus aquatilis NE82 genome sequence.</title>
        <authorList>
            <person name="Zhao Y."/>
            <person name="Du Z."/>
        </authorList>
    </citation>
    <scope>NUCLEOTIDE SEQUENCE [LARGE SCALE GENOMIC DNA]</scope>
    <source>
        <strain evidence="2 3">NE82</strain>
    </source>
</reference>
<protein>
    <recommendedName>
        <fullName evidence="4">Mobilization protein</fullName>
    </recommendedName>
</protein>
<organism evidence="2 3">
    <name type="scientific">Roseicella aquatilis</name>
    <dbReference type="NCBI Taxonomy" id="2527868"/>
    <lineage>
        <taxon>Bacteria</taxon>
        <taxon>Pseudomonadati</taxon>
        <taxon>Pseudomonadota</taxon>
        <taxon>Alphaproteobacteria</taxon>
        <taxon>Acetobacterales</taxon>
        <taxon>Roseomonadaceae</taxon>
        <taxon>Roseicella</taxon>
    </lineage>
</organism>
<feature type="compositionally biased region" description="Basic and acidic residues" evidence="1">
    <location>
        <begin position="1"/>
        <end position="13"/>
    </location>
</feature>
<feature type="region of interest" description="Disordered" evidence="1">
    <location>
        <begin position="1"/>
        <end position="26"/>
    </location>
</feature>
<evidence type="ECO:0000313" key="2">
    <source>
        <dbReference type="EMBL" id="TCZ51911.1"/>
    </source>
</evidence>
<proteinExistence type="predicted"/>
<dbReference type="EMBL" id="SKBM01000052">
    <property type="protein sequence ID" value="TCZ51911.1"/>
    <property type="molecule type" value="Genomic_DNA"/>
</dbReference>
<evidence type="ECO:0000256" key="1">
    <source>
        <dbReference type="SAM" id="MobiDB-lite"/>
    </source>
</evidence>
<dbReference type="RefSeq" id="WP_132297421.1">
    <property type="nucleotide sequence ID" value="NZ_SKBM01000052.1"/>
</dbReference>
<name>A0A4R4D3U8_9PROT</name>